<keyword evidence="5" id="KW-0949">S-adenosyl-L-methionine</keyword>
<evidence type="ECO:0000256" key="1">
    <source>
        <dbReference type="ARBA" id="ARBA00006594"/>
    </source>
</evidence>
<feature type="domain" description="DNA methylase N-4/N-6" evidence="7">
    <location>
        <begin position="24"/>
        <end position="247"/>
    </location>
</feature>
<dbReference type="Proteomes" id="UP000043437">
    <property type="component" value="Unassembled WGS sequence"/>
</dbReference>
<organism evidence="8 9">
    <name type="scientific">Helicobacter ailurogastricus</name>
    <dbReference type="NCBI Taxonomy" id="1578720"/>
    <lineage>
        <taxon>Bacteria</taxon>
        <taxon>Pseudomonadati</taxon>
        <taxon>Campylobacterota</taxon>
        <taxon>Epsilonproteobacteria</taxon>
        <taxon>Campylobacterales</taxon>
        <taxon>Helicobacteraceae</taxon>
        <taxon>Helicobacter</taxon>
    </lineage>
</organism>
<dbReference type="Gene3D" id="3.40.50.150">
    <property type="entry name" value="Vaccinia Virus protein VP39"/>
    <property type="match status" value="1"/>
</dbReference>
<dbReference type="GO" id="GO:0008170">
    <property type="term" value="F:N-methyltransferase activity"/>
    <property type="evidence" value="ECO:0007669"/>
    <property type="project" value="InterPro"/>
</dbReference>
<comment type="similarity">
    <text evidence="1">Belongs to the N(4)/N(6)-methyltransferase family.</text>
</comment>
<dbReference type="RefSeq" id="WP_053945380.1">
    <property type="nucleotide sequence ID" value="NZ_CDMG01000009.1"/>
</dbReference>
<dbReference type="Pfam" id="PF01555">
    <property type="entry name" value="N6_N4_Mtase"/>
    <property type="match status" value="1"/>
</dbReference>
<dbReference type="PROSITE" id="PS00092">
    <property type="entry name" value="N6_MTASE"/>
    <property type="match status" value="1"/>
</dbReference>
<dbReference type="GO" id="GO:0032259">
    <property type="term" value="P:methylation"/>
    <property type="evidence" value="ECO:0007669"/>
    <property type="project" value="UniProtKB-KW"/>
</dbReference>
<dbReference type="InterPro" id="IPR002295">
    <property type="entry name" value="N4/N6-MTase_EcoPI_Mod-like"/>
</dbReference>
<dbReference type="InterPro" id="IPR002941">
    <property type="entry name" value="DNA_methylase_N4/N6"/>
</dbReference>
<dbReference type="InterPro" id="IPR029063">
    <property type="entry name" value="SAM-dependent_MTases_sf"/>
</dbReference>
<dbReference type="PRINTS" id="PR00506">
    <property type="entry name" value="D21N6MTFRASE"/>
</dbReference>
<gene>
    <name evidence="8" type="ORF">HAL07_10960</name>
</gene>
<dbReference type="EMBL" id="CDMG01000009">
    <property type="protein sequence ID" value="CRF52631.1"/>
    <property type="molecule type" value="Genomic_DNA"/>
</dbReference>
<proteinExistence type="inferred from homology"/>
<protein>
    <recommendedName>
        <fullName evidence="2">site-specific DNA-methyltransferase (adenine-specific)</fullName>
        <ecNumber evidence="2">2.1.1.72</ecNumber>
    </recommendedName>
</protein>
<dbReference type="AlphaFoldDB" id="A0A0K2XZV4"/>
<dbReference type="GeneID" id="82132042"/>
<evidence type="ECO:0000259" key="7">
    <source>
        <dbReference type="Pfam" id="PF01555"/>
    </source>
</evidence>
<evidence type="ECO:0000256" key="5">
    <source>
        <dbReference type="ARBA" id="ARBA00022691"/>
    </source>
</evidence>
<name>A0A0K2XZV4_9HELI</name>
<evidence type="ECO:0000313" key="8">
    <source>
        <dbReference type="EMBL" id="CRF52631.1"/>
    </source>
</evidence>
<sequence>MLSYNKIHHLDVFEFLRLLPESSVDLAIIDPPYNLKVAEWDCFQSEQKFLEFSYAWIDALLPKLKPTASFYIFNTAYHCALFLAYLQGKAHFRNWITWHKKDGFANARKKFNNASESILFYTLSEQYTFNYDAIRTPYDSTARIQAATKKGILKNGKRWYPNPKGKLCTDVWHISSQRHQEKVKGRLVKPKHPTIKPYGLIERMVKASSLPKGVVLDLFAGSGLGLQVCQNLDRLYLGTDINHHEVKEHALKERAVG</sequence>
<evidence type="ECO:0000256" key="3">
    <source>
        <dbReference type="ARBA" id="ARBA00022603"/>
    </source>
</evidence>
<comment type="catalytic activity">
    <reaction evidence="6">
        <text>a 2'-deoxyadenosine in DNA + S-adenosyl-L-methionine = an N(6)-methyl-2'-deoxyadenosine in DNA + S-adenosyl-L-homocysteine + H(+)</text>
        <dbReference type="Rhea" id="RHEA:15197"/>
        <dbReference type="Rhea" id="RHEA-COMP:12418"/>
        <dbReference type="Rhea" id="RHEA-COMP:12419"/>
        <dbReference type="ChEBI" id="CHEBI:15378"/>
        <dbReference type="ChEBI" id="CHEBI:57856"/>
        <dbReference type="ChEBI" id="CHEBI:59789"/>
        <dbReference type="ChEBI" id="CHEBI:90615"/>
        <dbReference type="ChEBI" id="CHEBI:90616"/>
        <dbReference type="EC" id="2.1.1.72"/>
    </reaction>
</comment>
<evidence type="ECO:0000256" key="6">
    <source>
        <dbReference type="ARBA" id="ARBA00047942"/>
    </source>
</evidence>
<reference evidence="9" key="1">
    <citation type="submission" date="2014-12" db="EMBL/GenBank/DDBJ databases">
        <authorList>
            <person name="Jaenicke S."/>
        </authorList>
    </citation>
    <scope>NUCLEOTIDE SEQUENCE [LARGE SCALE GENOMIC DNA]</scope>
</reference>
<accession>A0A0K2XZV4</accession>
<evidence type="ECO:0000256" key="4">
    <source>
        <dbReference type="ARBA" id="ARBA00022679"/>
    </source>
</evidence>
<dbReference type="EC" id="2.1.1.72" evidence="2"/>
<dbReference type="SUPFAM" id="SSF53335">
    <property type="entry name" value="S-adenosyl-L-methionine-dependent methyltransferases"/>
    <property type="match status" value="1"/>
</dbReference>
<dbReference type="GO" id="GO:0003677">
    <property type="term" value="F:DNA binding"/>
    <property type="evidence" value="ECO:0007669"/>
    <property type="project" value="InterPro"/>
</dbReference>
<keyword evidence="4" id="KW-0808">Transferase</keyword>
<evidence type="ECO:0000256" key="2">
    <source>
        <dbReference type="ARBA" id="ARBA00011900"/>
    </source>
</evidence>
<evidence type="ECO:0000313" key="9">
    <source>
        <dbReference type="Proteomes" id="UP000043437"/>
    </source>
</evidence>
<dbReference type="InterPro" id="IPR002052">
    <property type="entry name" value="DNA_methylase_N6_adenine_CS"/>
</dbReference>
<keyword evidence="3" id="KW-0489">Methyltransferase</keyword>
<dbReference type="GO" id="GO:0009007">
    <property type="term" value="F:site-specific DNA-methyltransferase (adenine-specific) activity"/>
    <property type="evidence" value="ECO:0007669"/>
    <property type="project" value="UniProtKB-EC"/>
</dbReference>